<dbReference type="EMBL" id="REGN01007452">
    <property type="protein sequence ID" value="RNA06266.1"/>
    <property type="molecule type" value="Genomic_DNA"/>
</dbReference>
<comment type="caution">
    <text evidence="1">The sequence shown here is derived from an EMBL/GenBank/DDBJ whole genome shotgun (WGS) entry which is preliminary data.</text>
</comment>
<organism evidence="1 2">
    <name type="scientific">Brachionus plicatilis</name>
    <name type="common">Marine rotifer</name>
    <name type="synonym">Brachionus muelleri</name>
    <dbReference type="NCBI Taxonomy" id="10195"/>
    <lineage>
        <taxon>Eukaryota</taxon>
        <taxon>Metazoa</taxon>
        <taxon>Spiralia</taxon>
        <taxon>Gnathifera</taxon>
        <taxon>Rotifera</taxon>
        <taxon>Eurotatoria</taxon>
        <taxon>Monogononta</taxon>
        <taxon>Pseudotrocha</taxon>
        <taxon>Ploima</taxon>
        <taxon>Brachionidae</taxon>
        <taxon>Brachionus</taxon>
    </lineage>
</organism>
<reference evidence="1 2" key="1">
    <citation type="journal article" date="2018" name="Sci. Rep.">
        <title>Genomic signatures of local adaptation to the degree of environmental predictability in rotifers.</title>
        <authorList>
            <person name="Franch-Gras L."/>
            <person name="Hahn C."/>
            <person name="Garcia-Roger E.M."/>
            <person name="Carmona M.J."/>
            <person name="Serra M."/>
            <person name="Gomez A."/>
        </authorList>
    </citation>
    <scope>NUCLEOTIDE SEQUENCE [LARGE SCALE GENOMIC DNA]</scope>
    <source>
        <strain evidence="1">HYR1</strain>
    </source>
</reference>
<accession>A0A3M7Q480</accession>
<keyword evidence="2" id="KW-1185">Reference proteome</keyword>
<dbReference type="Proteomes" id="UP000276133">
    <property type="component" value="Unassembled WGS sequence"/>
</dbReference>
<evidence type="ECO:0000313" key="1">
    <source>
        <dbReference type="EMBL" id="RNA06266.1"/>
    </source>
</evidence>
<name>A0A3M7Q480_BRAPC</name>
<protein>
    <submittedName>
        <fullName evidence="1">Uncharacterized protein</fullName>
    </submittedName>
</protein>
<proteinExistence type="predicted"/>
<dbReference type="AlphaFoldDB" id="A0A3M7Q480"/>
<evidence type="ECO:0000313" key="2">
    <source>
        <dbReference type="Proteomes" id="UP000276133"/>
    </source>
</evidence>
<sequence length="81" mass="9241">MFIPSVEEEKLKFSRKLKKLSSKFLQIENLCRIFKDLAENLINIARTSKIFPSLDMIELVSFTASKSCRIGDSIIGTSRKS</sequence>
<gene>
    <name evidence="1" type="ORF">BpHYR1_004376</name>
</gene>